<dbReference type="GO" id="GO:0007165">
    <property type="term" value="P:signal transduction"/>
    <property type="evidence" value="ECO:0007669"/>
    <property type="project" value="InterPro"/>
</dbReference>
<proteinExistence type="predicted"/>
<dbReference type="AlphaFoldDB" id="A0AAV0S6A9"/>
<name>A0AAV0S6A9_9ROSI</name>
<keyword evidence="2" id="KW-0378">Hydrolase</keyword>
<dbReference type="EMBL" id="CAMGYJ010000011">
    <property type="protein sequence ID" value="CAI0628509.1"/>
    <property type="molecule type" value="Genomic_DNA"/>
</dbReference>
<evidence type="ECO:0000256" key="4">
    <source>
        <dbReference type="ARBA" id="ARBA00047304"/>
    </source>
</evidence>
<dbReference type="Pfam" id="PF01582">
    <property type="entry name" value="TIR"/>
    <property type="match status" value="2"/>
</dbReference>
<organism evidence="7 8">
    <name type="scientific">Linum tenue</name>
    <dbReference type="NCBI Taxonomy" id="586396"/>
    <lineage>
        <taxon>Eukaryota</taxon>
        <taxon>Viridiplantae</taxon>
        <taxon>Streptophyta</taxon>
        <taxon>Embryophyta</taxon>
        <taxon>Tracheophyta</taxon>
        <taxon>Spermatophyta</taxon>
        <taxon>Magnoliopsida</taxon>
        <taxon>eudicotyledons</taxon>
        <taxon>Gunneridae</taxon>
        <taxon>Pentapetalae</taxon>
        <taxon>rosids</taxon>
        <taxon>fabids</taxon>
        <taxon>Malpighiales</taxon>
        <taxon>Linaceae</taxon>
        <taxon>Linum</taxon>
    </lineage>
</organism>
<evidence type="ECO:0000256" key="2">
    <source>
        <dbReference type="ARBA" id="ARBA00022801"/>
    </source>
</evidence>
<dbReference type="Gene3D" id="3.40.50.10140">
    <property type="entry name" value="Toll/interleukin-1 receptor homology (TIR) domain"/>
    <property type="match status" value="2"/>
</dbReference>
<feature type="domain" description="TIR" evidence="6">
    <location>
        <begin position="26"/>
        <end position="190"/>
    </location>
</feature>
<evidence type="ECO:0000256" key="5">
    <source>
        <dbReference type="SAM" id="MobiDB-lite"/>
    </source>
</evidence>
<dbReference type="Proteomes" id="UP001154282">
    <property type="component" value="Unassembled WGS sequence"/>
</dbReference>
<evidence type="ECO:0000256" key="1">
    <source>
        <dbReference type="ARBA" id="ARBA00011982"/>
    </source>
</evidence>
<evidence type="ECO:0000259" key="6">
    <source>
        <dbReference type="PROSITE" id="PS50104"/>
    </source>
</evidence>
<dbReference type="InterPro" id="IPR000157">
    <property type="entry name" value="TIR_dom"/>
</dbReference>
<comment type="caution">
    <text evidence="7">The sequence shown here is derived from an EMBL/GenBank/DDBJ whole genome shotgun (WGS) entry which is preliminary data.</text>
</comment>
<dbReference type="PANTHER" id="PTHR32009:SF39">
    <property type="entry name" value="TIR DOMAIN-CONTAINING PROTEIN"/>
    <property type="match status" value="1"/>
</dbReference>
<dbReference type="SMART" id="SM00255">
    <property type="entry name" value="TIR"/>
    <property type="match status" value="2"/>
</dbReference>
<feature type="domain" description="TIR" evidence="6">
    <location>
        <begin position="233"/>
        <end position="388"/>
    </location>
</feature>
<dbReference type="InterPro" id="IPR035897">
    <property type="entry name" value="Toll_tir_struct_dom_sf"/>
</dbReference>
<keyword evidence="3" id="KW-0520">NAD</keyword>
<dbReference type="EC" id="3.2.2.6" evidence="1"/>
<dbReference type="PROSITE" id="PS50104">
    <property type="entry name" value="TIR"/>
    <property type="match status" value="2"/>
</dbReference>
<feature type="region of interest" description="Disordered" evidence="5">
    <location>
        <begin position="190"/>
        <end position="209"/>
    </location>
</feature>
<feature type="region of interest" description="Disordered" evidence="5">
    <location>
        <begin position="1"/>
        <end position="22"/>
    </location>
</feature>
<evidence type="ECO:0000313" key="8">
    <source>
        <dbReference type="Proteomes" id="UP001154282"/>
    </source>
</evidence>
<protein>
    <recommendedName>
        <fullName evidence="1">ADP-ribosyl cyclase/cyclic ADP-ribose hydrolase</fullName>
        <ecNumber evidence="1">3.2.2.6</ecNumber>
    </recommendedName>
</protein>
<dbReference type="FunFam" id="3.40.50.10140:FF:000007">
    <property type="entry name" value="Disease resistance protein (TIR-NBS-LRR class)"/>
    <property type="match status" value="1"/>
</dbReference>
<sequence>MRQQNHKYHESLTGGGGGRHHFRKRRRHDVFISFRGSDVRNTFAGHLRAALRREGLRSFSDRRDLPRGQNLTEAIPRAIQRSRVSVVVLSRNYASSEWCLDELVTIMSCCSRAGHVAIPIFYHLSPNDVVSGCYKEDLDRHKRDFTYERVDGWIRALAWVAGVAGWVVPAAGRSEARLVKRIAKTIRQKEREPCSGTERVPPAGVIRKNMNPSITNRKIDEFPSGSGSSNDRRPHDVFISFRGSDVRHTFVSHLRAALRRKGVRSFSDRRDLPRGENLKEAIPRAIGQSRLSLVVLSRNYASSEWCLDELVTITRCCSSTAAVSRRHVAIPVFYHLSPEEVFSGGGCYKEDLDQHKSRFTYDRVDGWLQALAWIVHISGWMVPADGGE</sequence>
<gene>
    <name evidence="7" type="ORF">LITE_LOCUS51662</name>
</gene>
<comment type="catalytic activity">
    <reaction evidence="4">
        <text>NAD(+) + H2O = ADP-D-ribose + nicotinamide + H(+)</text>
        <dbReference type="Rhea" id="RHEA:16301"/>
        <dbReference type="ChEBI" id="CHEBI:15377"/>
        <dbReference type="ChEBI" id="CHEBI:15378"/>
        <dbReference type="ChEBI" id="CHEBI:17154"/>
        <dbReference type="ChEBI" id="CHEBI:57540"/>
        <dbReference type="ChEBI" id="CHEBI:57967"/>
        <dbReference type="EC" id="3.2.2.6"/>
    </reaction>
    <physiologicalReaction direction="left-to-right" evidence="4">
        <dbReference type="Rhea" id="RHEA:16302"/>
    </physiologicalReaction>
</comment>
<dbReference type="PANTHER" id="PTHR32009">
    <property type="entry name" value="TMV RESISTANCE PROTEIN N-LIKE"/>
    <property type="match status" value="1"/>
</dbReference>
<dbReference type="SUPFAM" id="SSF52200">
    <property type="entry name" value="Toll/Interleukin receptor TIR domain"/>
    <property type="match status" value="2"/>
</dbReference>
<keyword evidence="8" id="KW-1185">Reference proteome</keyword>
<dbReference type="GO" id="GO:0061809">
    <property type="term" value="F:NAD+ nucleosidase activity, cyclic ADP-ribose generating"/>
    <property type="evidence" value="ECO:0007669"/>
    <property type="project" value="UniProtKB-EC"/>
</dbReference>
<reference evidence="7" key="1">
    <citation type="submission" date="2022-08" db="EMBL/GenBank/DDBJ databases">
        <authorList>
            <person name="Gutierrez-Valencia J."/>
        </authorList>
    </citation>
    <scope>NUCLEOTIDE SEQUENCE</scope>
</reference>
<evidence type="ECO:0000313" key="7">
    <source>
        <dbReference type="EMBL" id="CAI0628509.1"/>
    </source>
</evidence>
<evidence type="ECO:0000256" key="3">
    <source>
        <dbReference type="ARBA" id="ARBA00023027"/>
    </source>
</evidence>
<accession>A0AAV0S6A9</accession>